<sequence length="354" mass="40357">MDKQETISDKCRLILRNFFKASIVENPEVTIRDWQEVAALNLLVKWFMSEANKIEKNLTGMTGNIDTDLGRLFISEDHATEDTSIVPAPALKEQEGSVKDPGHRAENSALKEKMVKMAEASEDGDSSDPALSYALRVQELLPKLPQVGSAKDKRKEHYKTIRAWNEDGVKLDMILKKVKRLDNQVAPMFADLFFLLKRYNQEITEISLFKVSLVQARAGEDEPRFIEKIIDLLELADKELKSVKQWWMIEGGDDRLEGRSPEWISREITTANKLLSELMGLVLRLERFREFRSVSEPRAEDVVMLEKTLAETEAELLKIEVKMHPLLFKVKNGKFIAVVTAMGHAADCIESIEL</sequence>
<protein>
    <submittedName>
        <fullName evidence="1">Uncharacterized protein</fullName>
    </submittedName>
</protein>
<gene>
    <name evidence="1" type="ORF">MLD38_039959</name>
</gene>
<name>A0ACB9L3R6_9MYRT</name>
<accession>A0ACB9L3R6</accession>
<evidence type="ECO:0000313" key="1">
    <source>
        <dbReference type="EMBL" id="KAI4304451.1"/>
    </source>
</evidence>
<reference evidence="2" key="1">
    <citation type="journal article" date="2023" name="Front. Plant Sci.">
        <title>Chromosomal-level genome assembly of Melastoma candidum provides insights into trichome evolution.</title>
        <authorList>
            <person name="Zhong Y."/>
            <person name="Wu W."/>
            <person name="Sun C."/>
            <person name="Zou P."/>
            <person name="Liu Y."/>
            <person name="Dai S."/>
            <person name="Zhou R."/>
        </authorList>
    </citation>
    <scope>NUCLEOTIDE SEQUENCE [LARGE SCALE GENOMIC DNA]</scope>
</reference>
<organism evidence="1 2">
    <name type="scientific">Melastoma candidum</name>
    <dbReference type="NCBI Taxonomy" id="119954"/>
    <lineage>
        <taxon>Eukaryota</taxon>
        <taxon>Viridiplantae</taxon>
        <taxon>Streptophyta</taxon>
        <taxon>Embryophyta</taxon>
        <taxon>Tracheophyta</taxon>
        <taxon>Spermatophyta</taxon>
        <taxon>Magnoliopsida</taxon>
        <taxon>eudicotyledons</taxon>
        <taxon>Gunneridae</taxon>
        <taxon>Pentapetalae</taxon>
        <taxon>rosids</taxon>
        <taxon>malvids</taxon>
        <taxon>Myrtales</taxon>
        <taxon>Melastomataceae</taxon>
        <taxon>Melastomatoideae</taxon>
        <taxon>Melastomateae</taxon>
        <taxon>Melastoma</taxon>
    </lineage>
</organism>
<evidence type="ECO:0000313" key="2">
    <source>
        <dbReference type="Proteomes" id="UP001057402"/>
    </source>
</evidence>
<comment type="caution">
    <text evidence="1">The sequence shown here is derived from an EMBL/GenBank/DDBJ whole genome shotgun (WGS) entry which is preliminary data.</text>
</comment>
<dbReference type="Proteomes" id="UP001057402">
    <property type="component" value="Chromosome 12"/>
</dbReference>
<proteinExistence type="predicted"/>
<dbReference type="EMBL" id="CM042891">
    <property type="protein sequence ID" value="KAI4304451.1"/>
    <property type="molecule type" value="Genomic_DNA"/>
</dbReference>
<keyword evidence="2" id="KW-1185">Reference proteome</keyword>